<reference evidence="2 3" key="1">
    <citation type="submission" date="2019-07" db="EMBL/GenBank/DDBJ databases">
        <title>Whole genome shotgun sequence of Methylobacterium gnaphalii NBRC 107716.</title>
        <authorList>
            <person name="Hosoyama A."/>
            <person name="Uohara A."/>
            <person name="Ohji S."/>
            <person name="Ichikawa N."/>
        </authorList>
    </citation>
    <scope>NUCLEOTIDE SEQUENCE [LARGE SCALE GENOMIC DNA]</scope>
    <source>
        <strain evidence="2 3">NBRC 107716</strain>
    </source>
</reference>
<keyword evidence="1" id="KW-0732">Signal</keyword>
<proteinExistence type="predicted"/>
<accession>A0A512JE16</accession>
<dbReference type="EMBL" id="BJZV01000001">
    <property type="protein sequence ID" value="GEP08188.1"/>
    <property type="molecule type" value="Genomic_DNA"/>
</dbReference>
<evidence type="ECO:0008006" key="4">
    <source>
        <dbReference type="Google" id="ProtNLM"/>
    </source>
</evidence>
<dbReference type="InterPro" id="IPR021747">
    <property type="entry name" value="DUF3313"/>
</dbReference>
<organism evidence="2 3">
    <name type="scientific">Methylobacterium gnaphalii</name>
    <dbReference type="NCBI Taxonomy" id="1010610"/>
    <lineage>
        <taxon>Bacteria</taxon>
        <taxon>Pseudomonadati</taxon>
        <taxon>Pseudomonadota</taxon>
        <taxon>Alphaproteobacteria</taxon>
        <taxon>Hyphomicrobiales</taxon>
        <taxon>Methylobacteriaceae</taxon>
        <taxon>Methylobacterium</taxon>
    </lineage>
</organism>
<dbReference type="AlphaFoldDB" id="A0A512JE16"/>
<gene>
    <name evidence="2" type="ORF">MGN01_00330</name>
</gene>
<feature type="chain" id="PRO_5021842558" description="DUF3313 domain-containing protein" evidence="1">
    <location>
        <begin position="23"/>
        <end position="295"/>
    </location>
</feature>
<dbReference type="OrthoDB" id="7629881at2"/>
<comment type="caution">
    <text evidence="2">The sequence shown here is derived from an EMBL/GenBank/DDBJ whole genome shotgun (WGS) entry which is preliminary data.</text>
</comment>
<name>A0A512JE16_9HYPH</name>
<evidence type="ECO:0000256" key="1">
    <source>
        <dbReference type="SAM" id="SignalP"/>
    </source>
</evidence>
<evidence type="ECO:0000313" key="3">
    <source>
        <dbReference type="Proteomes" id="UP000321750"/>
    </source>
</evidence>
<dbReference type="Proteomes" id="UP000321750">
    <property type="component" value="Unassembled WGS sequence"/>
</dbReference>
<keyword evidence="3" id="KW-1185">Reference proteome</keyword>
<feature type="signal peptide" evidence="1">
    <location>
        <begin position="1"/>
        <end position="22"/>
    </location>
</feature>
<dbReference type="Pfam" id="PF11769">
    <property type="entry name" value="DUF3313"/>
    <property type="match status" value="1"/>
</dbReference>
<dbReference type="PROSITE" id="PS51257">
    <property type="entry name" value="PROKAR_LIPOPROTEIN"/>
    <property type="match status" value="1"/>
</dbReference>
<evidence type="ECO:0000313" key="2">
    <source>
        <dbReference type="EMBL" id="GEP08188.1"/>
    </source>
</evidence>
<sequence>MPSRHHKPGFALSIALATALLASVAGCGKVVLTDGRSLTRQDRLSGSDAVASDARLFVDQGALARTRTVRIIPTAFPADAVGASALTPEQRALTANAADRAMCYELSLKYDVVSTPNADLTVRSRITRVDPTDLLGAGSTIGVSAAISIAGQLGVSAAEGLGRIPVPRIPIGLGSLTVEAEAIDRHRQQRAAMIWGGAANSFTSQPRFSKDSDAYDLAGEFGQDFGFFIATGKDPFKSELFIPDWNRIRVTMLGEAPLDPDCARFGRAPGVDGVLTDYFGLPPEYGDKGTAGRSE</sequence>
<dbReference type="RefSeq" id="WP_147044551.1">
    <property type="nucleotide sequence ID" value="NZ_BJZV01000001.1"/>
</dbReference>
<protein>
    <recommendedName>
        <fullName evidence="4">DUF3313 domain-containing protein</fullName>
    </recommendedName>
</protein>